<reference evidence="1" key="1">
    <citation type="submission" date="2016-03" db="EMBL/GenBank/DDBJ databases">
        <authorList>
            <person name="Borrel G."/>
            <person name="Mccann A."/>
            <person name="O'Toole P.W."/>
        </authorList>
    </citation>
    <scope>NUCLEOTIDE SEQUENCE</scope>
    <source>
        <strain evidence="1">183</strain>
    </source>
</reference>
<dbReference type="GeneID" id="41322532"/>
<protein>
    <submittedName>
        <fullName evidence="1">Uncharacterized protein</fullName>
    </submittedName>
</protein>
<sequence length="303" mass="32667">MKKFSMAIVIIVALALVGAAAYAVLVYDDNKADDSKSNSNQNQPEQNKTVVAPVETDNKSLTLSVKYPGQGVGGYSYSTHQTYTFELTVDSNGWAGKSNIMIFGERSDGGIDIGCMSVSVNGNTIQTTKNYVEPENVLSAMVKNVNMSNGGSQNIPVEVTFNRVGTFTVTFQAFDEKGNPVSAPLKCSGLNVPESGKVGLSINEHSIKDVNGKKYTEIKAEVVNNTNVRVVINASDFYLVNGSKSIQADSGLSNPESRELNFSGDSLRNDKMEIDLYFDYSGSLAGYHLEYRGAYGADNVPLN</sequence>
<evidence type="ECO:0000313" key="2">
    <source>
        <dbReference type="Proteomes" id="UP000752814"/>
    </source>
</evidence>
<evidence type="ECO:0000313" key="1">
    <source>
        <dbReference type="EMBL" id="TQS83406.1"/>
    </source>
</evidence>
<gene>
    <name evidence="1" type="ORF">A3207_08830</name>
</gene>
<accession>A0A8J8PFY3</accession>
<proteinExistence type="predicted"/>
<comment type="caution">
    <text evidence="1">The sequence shown here is derived from an EMBL/GenBank/DDBJ whole genome shotgun (WGS) entry which is preliminary data.</text>
</comment>
<dbReference type="EMBL" id="LVVT01000011">
    <property type="protein sequence ID" value="TQS83406.1"/>
    <property type="molecule type" value="Genomic_DNA"/>
</dbReference>
<organism evidence="1 2">
    <name type="scientific">Candidatus Methanomassiliicoccus intestinalis</name>
    <dbReference type="NCBI Taxonomy" id="1406512"/>
    <lineage>
        <taxon>Archaea</taxon>
        <taxon>Methanobacteriati</taxon>
        <taxon>Thermoplasmatota</taxon>
        <taxon>Thermoplasmata</taxon>
        <taxon>Methanomassiliicoccales</taxon>
        <taxon>Methanomassiliicoccaceae</taxon>
        <taxon>Methanomassiliicoccus</taxon>
    </lineage>
</organism>
<dbReference type="Proteomes" id="UP000752814">
    <property type="component" value="Unassembled WGS sequence"/>
</dbReference>
<name>A0A8J8PFY3_9ARCH</name>
<dbReference type="RefSeq" id="WP_020448025.1">
    <property type="nucleotide sequence ID" value="NZ_CAYAYA010000003.1"/>
</dbReference>
<dbReference type="AlphaFoldDB" id="A0A8J8PFY3"/>